<gene>
    <name evidence="4" type="ORF">FOY51_16425</name>
</gene>
<dbReference type="RefSeq" id="WP_149431332.1">
    <property type="nucleotide sequence ID" value="NZ_VLNY01000007.1"/>
</dbReference>
<dbReference type="OrthoDB" id="8479950at2"/>
<name>A0A5A7S736_9NOCA</name>
<evidence type="ECO:0000256" key="2">
    <source>
        <dbReference type="PROSITE-ProRule" id="PRU00335"/>
    </source>
</evidence>
<evidence type="ECO:0000313" key="5">
    <source>
        <dbReference type="Proteomes" id="UP000322244"/>
    </source>
</evidence>
<feature type="domain" description="HTH tetR-type" evidence="3">
    <location>
        <begin position="11"/>
        <end position="71"/>
    </location>
</feature>
<keyword evidence="5" id="KW-1185">Reference proteome</keyword>
<evidence type="ECO:0000259" key="3">
    <source>
        <dbReference type="PROSITE" id="PS50977"/>
    </source>
</evidence>
<dbReference type="Pfam" id="PF00440">
    <property type="entry name" value="TetR_N"/>
    <property type="match status" value="1"/>
</dbReference>
<dbReference type="InterPro" id="IPR001647">
    <property type="entry name" value="HTH_TetR"/>
</dbReference>
<dbReference type="Proteomes" id="UP000322244">
    <property type="component" value="Unassembled WGS sequence"/>
</dbReference>
<dbReference type="PRINTS" id="PR00455">
    <property type="entry name" value="HTHTETR"/>
</dbReference>
<dbReference type="GO" id="GO:0000976">
    <property type="term" value="F:transcription cis-regulatory region binding"/>
    <property type="evidence" value="ECO:0007669"/>
    <property type="project" value="TreeGrafter"/>
</dbReference>
<dbReference type="PANTHER" id="PTHR30055">
    <property type="entry name" value="HTH-TYPE TRANSCRIPTIONAL REGULATOR RUTR"/>
    <property type="match status" value="1"/>
</dbReference>
<feature type="DNA-binding region" description="H-T-H motif" evidence="2">
    <location>
        <begin position="34"/>
        <end position="53"/>
    </location>
</feature>
<comment type="caution">
    <text evidence="4">The sequence shown here is derived from an EMBL/GenBank/DDBJ whole genome shotgun (WGS) entry which is preliminary data.</text>
</comment>
<dbReference type="PANTHER" id="PTHR30055:SF174">
    <property type="entry name" value="TRANSCRIPTIONAL REGULATORY PROTEIN (PROBABLY TETR-FAMILY)-RELATED"/>
    <property type="match status" value="1"/>
</dbReference>
<evidence type="ECO:0000256" key="1">
    <source>
        <dbReference type="ARBA" id="ARBA00023125"/>
    </source>
</evidence>
<accession>A0A5A7S736</accession>
<dbReference type="GO" id="GO:0003700">
    <property type="term" value="F:DNA-binding transcription factor activity"/>
    <property type="evidence" value="ECO:0007669"/>
    <property type="project" value="TreeGrafter"/>
</dbReference>
<dbReference type="InterPro" id="IPR009057">
    <property type="entry name" value="Homeodomain-like_sf"/>
</dbReference>
<keyword evidence="1 2" id="KW-0238">DNA-binding</keyword>
<protein>
    <submittedName>
        <fullName evidence="4">TetR/AcrR family transcriptional regulator</fullName>
    </submittedName>
</protein>
<dbReference type="EMBL" id="VLNY01000007">
    <property type="protein sequence ID" value="KAA0021968.1"/>
    <property type="molecule type" value="Genomic_DNA"/>
</dbReference>
<sequence length="200" mass="22178">MSTPRRRLDPEQRREQLLDIGARLFGERPYEEVLIEEVAELAAVSRGLMYHYFPNKRDFFAAIVQRSAEQLLAATEIDPDLPMAEQISSGLDAFIGHTVKNQYGVLAINRGALSGDPAIQKVVDWEQGILRDRILDALGVSGHSHDVASAAVLGWLGFTRAVCTDWVENQAMSREELRDLCVRALVGALGSATRLDELPH</sequence>
<evidence type="ECO:0000313" key="4">
    <source>
        <dbReference type="EMBL" id="KAA0021968.1"/>
    </source>
</evidence>
<dbReference type="InterPro" id="IPR050109">
    <property type="entry name" value="HTH-type_TetR-like_transc_reg"/>
</dbReference>
<dbReference type="Gene3D" id="1.10.357.10">
    <property type="entry name" value="Tetracycline Repressor, domain 2"/>
    <property type="match status" value="1"/>
</dbReference>
<dbReference type="AlphaFoldDB" id="A0A5A7S736"/>
<organism evidence="4 5">
    <name type="scientific">Antrihabitans cavernicola</name>
    <dbReference type="NCBI Taxonomy" id="2495913"/>
    <lineage>
        <taxon>Bacteria</taxon>
        <taxon>Bacillati</taxon>
        <taxon>Actinomycetota</taxon>
        <taxon>Actinomycetes</taxon>
        <taxon>Mycobacteriales</taxon>
        <taxon>Nocardiaceae</taxon>
        <taxon>Antrihabitans</taxon>
    </lineage>
</organism>
<reference evidence="4 5" key="1">
    <citation type="submission" date="2019-07" db="EMBL/GenBank/DDBJ databases">
        <title>Rhodococcus cavernicolus sp. nov., isolated from a cave.</title>
        <authorList>
            <person name="Lee S.D."/>
        </authorList>
    </citation>
    <scope>NUCLEOTIDE SEQUENCE [LARGE SCALE GENOMIC DNA]</scope>
    <source>
        <strain evidence="4 5">C1-24</strain>
    </source>
</reference>
<proteinExistence type="predicted"/>
<dbReference type="PROSITE" id="PS50977">
    <property type="entry name" value="HTH_TETR_2"/>
    <property type="match status" value="1"/>
</dbReference>
<dbReference type="SUPFAM" id="SSF46689">
    <property type="entry name" value="Homeodomain-like"/>
    <property type="match status" value="1"/>
</dbReference>